<keyword evidence="5 10" id="KW-1133">Transmembrane helix</keyword>
<feature type="transmembrane region" description="Helical" evidence="10">
    <location>
        <begin position="262"/>
        <end position="281"/>
    </location>
</feature>
<name>A0ABW7JS92_9NOCA</name>
<accession>A0ABW7JS92</accession>
<evidence type="ECO:0000256" key="4">
    <source>
        <dbReference type="ARBA" id="ARBA00022692"/>
    </source>
</evidence>
<dbReference type="Gene3D" id="6.10.140.1330">
    <property type="match status" value="1"/>
</dbReference>
<dbReference type="PANTHER" id="PTHR10110:SF86">
    <property type="entry name" value="SODIUM_HYDROGEN EXCHANGER 7"/>
    <property type="match status" value="1"/>
</dbReference>
<dbReference type="Pfam" id="PF00999">
    <property type="entry name" value="Na_H_Exchanger"/>
    <property type="match status" value="1"/>
</dbReference>
<comment type="similarity">
    <text evidence="10">Belongs to the monovalent cation:proton antiporter 1 (CPA1) transporter (TC 2.A.36) family.</text>
</comment>
<feature type="region of interest" description="Disordered" evidence="11">
    <location>
        <begin position="464"/>
        <end position="484"/>
    </location>
</feature>
<evidence type="ECO:0000256" key="3">
    <source>
        <dbReference type="ARBA" id="ARBA00022475"/>
    </source>
</evidence>
<comment type="function">
    <text evidence="10">Na(+)/H(+) antiporter that extrudes sodium in exchange for external protons.</text>
</comment>
<keyword evidence="6 10" id="KW-0915">Sodium</keyword>
<evidence type="ECO:0000256" key="7">
    <source>
        <dbReference type="ARBA" id="ARBA00023065"/>
    </source>
</evidence>
<feature type="transmembrane region" description="Helical" evidence="10">
    <location>
        <begin position="53"/>
        <end position="75"/>
    </location>
</feature>
<feature type="transmembrane region" description="Helical" evidence="10">
    <location>
        <begin position="346"/>
        <end position="367"/>
    </location>
</feature>
<keyword evidence="9 10" id="KW-0739">Sodium transport</keyword>
<sequence>MRGAELLIVIVVAVIVAGLAERRNLQAPLVLVAVGSAASFIPGLHRLELAPEVILGVVLPPLLYSTALKFSLFSFLRNVRSILSLGIGMVVITALAVGYSAAWLIPELTLGAALVLGAVVAPPDAVTAAAVGQKLGLPRRTMTVLTGESLVNDAAALTLFTVFVAIVTGTKGLAAAPGLFFVYSSAIGLAVGFVLSTLVRFARSRIDDPSLETVLGLVLPFAAYLAAEEINGSGVLAVVMAGFAMGHNATDASVGTRISERQVWNTVSLLLETFVFAYMGLQLKFVIDDVQREGLPTHHVFAWALVILAIVIAIRPLTIVAVRGAQWAVSRILRRPPRPIDWRRDVIVSWTGMRGVVTLAAAGGVPLAAGSEEFPGRGVILAVAFVVAVGTLLIQGLTLPILIRRLGVDSAADATWLADQRHLARKISSDAAIATLDELRQHPPAKLTKAQTEAMTQIMKRWTSARAATEEAEQEEEAQERSARNAKFGAALNQLRHRVQTEQRRALIAARDARELDDDVMREALENLDAEQAATQARL</sequence>
<organism evidence="13 14">
    <name type="scientific">Antrihabitans spumae</name>
    <dbReference type="NCBI Taxonomy" id="3373370"/>
    <lineage>
        <taxon>Bacteria</taxon>
        <taxon>Bacillati</taxon>
        <taxon>Actinomycetota</taxon>
        <taxon>Actinomycetes</taxon>
        <taxon>Mycobacteriales</taxon>
        <taxon>Nocardiaceae</taxon>
        <taxon>Antrihabitans</taxon>
    </lineage>
</organism>
<dbReference type="EMBL" id="JBIMSO010000063">
    <property type="protein sequence ID" value="MFH5210585.1"/>
    <property type="molecule type" value="Genomic_DNA"/>
</dbReference>
<dbReference type="PANTHER" id="PTHR10110">
    <property type="entry name" value="SODIUM/HYDROGEN EXCHANGER"/>
    <property type="match status" value="1"/>
</dbReference>
<feature type="transmembrane region" description="Helical" evidence="10">
    <location>
        <begin position="111"/>
        <end position="133"/>
    </location>
</feature>
<evidence type="ECO:0000256" key="10">
    <source>
        <dbReference type="RuleBase" id="RU366002"/>
    </source>
</evidence>
<evidence type="ECO:0000256" key="11">
    <source>
        <dbReference type="SAM" id="MobiDB-lite"/>
    </source>
</evidence>
<keyword evidence="3 10" id="KW-1003">Cell membrane</keyword>
<dbReference type="InterPro" id="IPR018422">
    <property type="entry name" value="Cation/H_exchanger_CPA1"/>
</dbReference>
<evidence type="ECO:0000256" key="8">
    <source>
        <dbReference type="ARBA" id="ARBA00023136"/>
    </source>
</evidence>
<gene>
    <name evidence="13" type="ORF">ACHIPZ_20610</name>
</gene>
<feature type="transmembrane region" description="Helical" evidence="10">
    <location>
        <begin position="180"/>
        <end position="199"/>
    </location>
</feature>
<comment type="subcellular location">
    <subcellularLocation>
        <location evidence="1 10">Cell membrane</location>
        <topology evidence="1 10">Multi-pass membrane protein</topology>
    </subcellularLocation>
</comment>
<evidence type="ECO:0000256" key="1">
    <source>
        <dbReference type="ARBA" id="ARBA00004651"/>
    </source>
</evidence>
<evidence type="ECO:0000256" key="5">
    <source>
        <dbReference type="ARBA" id="ARBA00022989"/>
    </source>
</evidence>
<keyword evidence="7 10" id="KW-0406">Ion transport</keyword>
<keyword evidence="8 10" id="KW-0472">Membrane</keyword>
<evidence type="ECO:0000313" key="13">
    <source>
        <dbReference type="EMBL" id="MFH5210585.1"/>
    </source>
</evidence>
<dbReference type="Proteomes" id="UP001609175">
    <property type="component" value="Unassembled WGS sequence"/>
</dbReference>
<keyword evidence="4 10" id="KW-0812">Transmembrane</keyword>
<dbReference type="NCBIfam" id="TIGR00831">
    <property type="entry name" value="a_cpa1"/>
    <property type="match status" value="1"/>
</dbReference>
<feature type="transmembrane region" description="Helical" evidence="10">
    <location>
        <begin position="301"/>
        <end position="325"/>
    </location>
</feature>
<dbReference type="InterPro" id="IPR004705">
    <property type="entry name" value="Cation/H_exchanger_CPA1_bac"/>
</dbReference>
<evidence type="ECO:0000256" key="2">
    <source>
        <dbReference type="ARBA" id="ARBA00022448"/>
    </source>
</evidence>
<comment type="caution">
    <text evidence="10">Lacks conserved residue(s) required for the propagation of feature annotation.</text>
</comment>
<dbReference type="InterPro" id="IPR006153">
    <property type="entry name" value="Cation/H_exchanger_TM"/>
</dbReference>
<feature type="transmembrane region" description="Helical" evidence="10">
    <location>
        <begin position="379"/>
        <end position="403"/>
    </location>
</feature>
<reference evidence="13 14" key="1">
    <citation type="submission" date="2024-10" db="EMBL/GenBank/DDBJ databases">
        <authorList>
            <person name="Riesco R."/>
        </authorList>
    </citation>
    <scope>NUCLEOTIDE SEQUENCE [LARGE SCALE GENOMIC DNA]</scope>
    <source>
        <strain evidence="13 14">NCIMB 15449</strain>
    </source>
</reference>
<feature type="domain" description="Cation/H+ exchanger transmembrane" evidence="12">
    <location>
        <begin position="11"/>
        <end position="403"/>
    </location>
</feature>
<evidence type="ECO:0000259" key="12">
    <source>
        <dbReference type="Pfam" id="PF00999"/>
    </source>
</evidence>
<keyword evidence="2 10" id="KW-0813">Transport</keyword>
<protein>
    <submittedName>
        <fullName evidence="13">Na+/H+ antiporter</fullName>
    </submittedName>
</protein>
<proteinExistence type="inferred from homology"/>
<feature type="transmembrane region" description="Helical" evidence="10">
    <location>
        <begin position="154"/>
        <end position="174"/>
    </location>
</feature>
<evidence type="ECO:0000313" key="14">
    <source>
        <dbReference type="Proteomes" id="UP001609175"/>
    </source>
</evidence>
<evidence type="ECO:0000256" key="9">
    <source>
        <dbReference type="ARBA" id="ARBA00023201"/>
    </source>
</evidence>
<feature type="transmembrane region" description="Helical" evidence="10">
    <location>
        <begin position="82"/>
        <end position="105"/>
    </location>
</feature>
<comment type="caution">
    <text evidence="13">The sequence shown here is derived from an EMBL/GenBank/DDBJ whole genome shotgun (WGS) entry which is preliminary data.</text>
</comment>
<dbReference type="RefSeq" id="WP_395116421.1">
    <property type="nucleotide sequence ID" value="NZ_JBIMSO010000063.1"/>
</dbReference>
<evidence type="ECO:0000256" key="6">
    <source>
        <dbReference type="ARBA" id="ARBA00023053"/>
    </source>
</evidence>
<keyword evidence="10" id="KW-0050">Antiport</keyword>